<feature type="compositionally biased region" description="Low complexity" evidence="5">
    <location>
        <begin position="487"/>
        <end position="506"/>
    </location>
</feature>
<dbReference type="AlphaFoldDB" id="A0A8H5B631"/>
<feature type="transmembrane region" description="Helical" evidence="6">
    <location>
        <begin position="103"/>
        <end position="123"/>
    </location>
</feature>
<evidence type="ECO:0000256" key="5">
    <source>
        <dbReference type="SAM" id="MobiDB-lite"/>
    </source>
</evidence>
<proteinExistence type="predicted"/>
<keyword evidence="3 6" id="KW-1133">Transmembrane helix</keyword>
<feature type="transmembrane region" description="Helical" evidence="6">
    <location>
        <begin position="159"/>
        <end position="177"/>
    </location>
</feature>
<feature type="transmembrane region" description="Helical" evidence="6">
    <location>
        <begin position="197"/>
        <end position="219"/>
    </location>
</feature>
<reference evidence="7 8" key="1">
    <citation type="journal article" date="2020" name="ISME J.">
        <title>Uncovering the hidden diversity of litter-decomposition mechanisms in mushroom-forming fungi.</title>
        <authorList>
            <person name="Floudas D."/>
            <person name="Bentzer J."/>
            <person name="Ahren D."/>
            <person name="Johansson T."/>
            <person name="Persson P."/>
            <person name="Tunlid A."/>
        </authorList>
    </citation>
    <scope>NUCLEOTIDE SEQUENCE [LARGE SCALE GENOMIC DNA]</scope>
    <source>
        <strain evidence="7 8">CBS 175.51</strain>
    </source>
</reference>
<evidence type="ECO:0000313" key="7">
    <source>
        <dbReference type="EMBL" id="KAF5317250.1"/>
    </source>
</evidence>
<feature type="transmembrane region" description="Helical" evidence="6">
    <location>
        <begin position="414"/>
        <end position="433"/>
    </location>
</feature>
<evidence type="ECO:0000256" key="6">
    <source>
        <dbReference type="SAM" id="Phobius"/>
    </source>
</evidence>
<comment type="caution">
    <text evidence="7">The sequence shown here is derived from an EMBL/GenBank/DDBJ whole genome shotgun (WGS) entry which is preliminary data.</text>
</comment>
<dbReference type="PANTHER" id="PTHR10924:SF6">
    <property type="entry name" value="SOLUTE CARRIER FAMILY 49 MEMBER A3"/>
    <property type="match status" value="1"/>
</dbReference>
<keyword evidence="4 6" id="KW-0472">Membrane</keyword>
<feature type="transmembrane region" description="Helical" evidence="6">
    <location>
        <begin position="63"/>
        <end position="83"/>
    </location>
</feature>
<dbReference type="InterPro" id="IPR036259">
    <property type="entry name" value="MFS_trans_sf"/>
</dbReference>
<gene>
    <name evidence="7" type="ORF">D9611_003860</name>
</gene>
<keyword evidence="8" id="KW-1185">Reference proteome</keyword>
<dbReference type="GO" id="GO:0016020">
    <property type="term" value="C:membrane"/>
    <property type="evidence" value="ECO:0007669"/>
    <property type="project" value="UniProtKB-SubCell"/>
</dbReference>
<dbReference type="Pfam" id="PF07690">
    <property type="entry name" value="MFS_1"/>
    <property type="match status" value="1"/>
</dbReference>
<dbReference type="SUPFAM" id="SSF103473">
    <property type="entry name" value="MFS general substrate transporter"/>
    <property type="match status" value="1"/>
</dbReference>
<feature type="transmembrane region" description="Helical" evidence="6">
    <location>
        <begin position="225"/>
        <end position="243"/>
    </location>
</feature>
<keyword evidence="2 6" id="KW-0812">Transmembrane</keyword>
<evidence type="ECO:0000256" key="4">
    <source>
        <dbReference type="ARBA" id="ARBA00023136"/>
    </source>
</evidence>
<feature type="compositionally biased region" description="Basic and acidic residues" evidence="5">
    <location>
        <begin position="474"/>
        <end position="486"/>
    </location>
</feature>
<organism evidence="7 8">
    <name type="scientific">Ephemerocybe angulata</name>
    <dbReference type="NCBI Taxonomy" id="980116"/>
    <lineage>
        <taxon>Eukaryota</taxon>
        <taxon>Fungi</taxon>
        <taxon>Dikarya</taxon>
        <taxon>Basidiomycota</taxon>
        <taxon>Agaricomycotina</taxon>
        <taxon>Agaricomycetes</taxon>
        <taxon>Agaricomycetidae</taxon>
        <taxon>Agaricales</taxon>
        <taxon>Agaricineae</taxon>
        <taxon>Psathyrellaceae</taxon>
        <taxon>Ephemerocybe</taxon>
    </lineage>
</organism>
<feature type="transmembrane region" description="Helical" evidence="6">
    <location>
        <begin position="453"/>
        <end position="470"/>
    </location>
</feature>
<dbReference type="EMBL" id="JAACJK010000219">
    <property type="protein sequence ID" value="KAF5317250.1"/>
    <property type="molecule type" value="Genomic_DNA"/>
</dbReference>
<dbReference type="PANTHER" id="PTHR10924">
    <property type="entry name" value="MAJOR FACILITATOR SUPERFAMILY PROTEIN-RELATED"/>
    <property type="match status" value="1"/>
</dbReference>
<name>A0A8H5B631_9AGAR</name>
<dbReference type="OrthoDB" id="422206at2759"/>
<accession>A0A8H5B631</accession>
<comment type="subcellular location">
    <subcellularLocation>
        <location evidence="1">Membrane</location>
        <topology evidence="1">Multi-pass membrane protein</topology>
    </subcellularLocation>
</comment>
<sequence length="506" mass="54117">MRHFSAMAPESLEKQEGTQIETRTPGNVVDEKIELSPIVATESRSHSSISVPEGGYRLYKRRFIGIVALVLLNIVAAMAWTWFGPISNKTAAEFNITLDQVNWLGNVMAVLYLPTALLIPGIVSRWGIRRCTEIGGVALILASWLRYAGTAKSLSPAGAYALLFIGQVFAAIAQPMYQCLGTKYSETWFDTKGRTTATMIVAIANPVGGAVGQLVSPIVDSTRTSILILGIATTVVVPCVFLIGNKPPTPPTYAASKPPGSLWALLLAMAGRAPTRESFMSVRERIDFGVIIVVFGFLVAAIASFSILTNQIFEPVGYNEETSGLLGACLLLAGIVAAIITAPLFDRVFTYHLALSVKICAPITGIVWLSLIWAVKPNNTAGLFVVMAIIGIGSLTMLPVALELACETTRNADASSAILWSTGNTLSIMFVLAQQELRAGPDGRPPLNMKKALILNGVFCMVGGFAAVLLKGEQTRKKQDEEKQEQSEAIATANTENNAESAPQTA</sequence>
<feature type="region of interest" description="Disordered" evidence="5">
    <location>
        <begin position="1"/>
        <end position="22"/>
    </location>
</feature>
<feature type="transmembrane region" description="Helical" evidence="6">
    <location>
        <begin position="357"/>
        <end position="375"/>
    </location>
</feature>
<dbReference type="InterPro" id="IPR049680">
    <property type="entry name" value="FLVCR1-2_SLC49-like"/>
</dbReference>
<dbReference type="GO" id="GO:0022857">
    <property type="term" value="F:transmembrane transporter activity"/>
    <property type="evidence" value="ECO:0007669"/>
    <property type="project" value="InterPro"/>
</dbReference>
<evidence type="ECO:0008006" key="9">
    <source>
        <dbReference type="Google" id="ProtNLM"/>
    </source>
</evidence>
<evidence type="ECO:0000313" key="8">
    <source>
        <dbReference type="Proteomes" id="UP000541558"/>
    </source>
</evidence>
<feature type="transmembrane region" description="Helical" evidence="6">
    <location>
        <begin position="381"/>
        <end position="402"/>
    </location>
</feature>
<dbReference type="InterPro" id="IPR011701">
    <property type="entry name" value="MFS"/>
</dbReference>
<dbReference type="Proteomes" id="UP000541558">
    <property type="component" value="Unassembled WGS sequence"/>
</dbReference>
<dbReference type="Gene3D" id="1.20.1250.20">
    <property type="entry name" value="MFS general substrate transporter like domains"/>
    <property type="match status" value="2"/>
</dbReference>
<protein>
    <recommendedName>
        <fullName evidence="9">MFS general substrate transporter</fullName>
    </recommendedName>
</protein>
<evidence type="ECO:0000256" key="3">
    <source>
        <dbReference type="ARBA" id="ARBA00022989"/>
    </source>
</evidence>
<evidence type="ECO:0000256" key="1">
    <source>
        <dbReference type="ARBA" id="ARBA00004141"/>
    </source>
</evidence>
<feature type="region of interest" description="Disordered" evidence="5">
    <location>
        <begin position="474"/>
        <end position="506"/>
    </location>
</feature>
<feature type="transmembrane region" description="Helical" evidence="6">
    <location>
        <begin position="325"/>
        <end position="345"/>
    </location>
</feature>
<feature type="transmembrane region" description="Helical" evidence="6">
    <location>
        <begin position="288"/>
        <end position="313"/>
    </location>
</feature>
<evidence type="ECO:0000256" key="2">
    <source>
        <dbReference type="ARBA" id="ARBA00022692"/>
    </source>
</evidence>